<organism evidence="1 2">
    <name type="scientific">Macrolepiota fuliginosa MF-IS2</name>
    <dbReference type="NCBI Taxonomy" id="1400762"/>
    <lineage>
        <taxon>Eukaryota</taxon>
        <taxon>Fungi</taxon>
        <taxon>Dikarya</taxon>
        <taxon>Basidiomycota</taxon>
        <taxon>Agaricomycotina</taxon>
        <taxon>Agaricomycetes</taxon>
        <taxon>Agaricomycetidae</taxon>
        <taxon>Agaricales</taxon>
        <taxon>Agaricineae</taxon>
        <taxon>Agaricaceae</taxon>
        <taxon>Macrolepiota</taxon>
    </lineage>
</organism>
<name>A0A9P5X8W8_9AGAR</name>
<gene>
    <name evidence="1" type="ORF">P691DRAFT_827956</name>
</gene>
<evidence type="ECO:0000313" key="2">
    <source>
        <dbReference type="Proteomes" id="UP000807342"/>
    </source>
</evidence>
<dbReference type="EMBL" id="MU151255">
    <property type="protein sequence ID" value="KAF9446265.1"/>
    <property type="molecule type" value="Genomic_DNA"/>
</dbReference>
<evidence type="ECO:0000313" key="1">
    <source>
        <dbReference type="EMBL" id="KAF9446265.1"/>
    </source>
</evidence>
<proteinExistence type="predicted"/>
<reference evidence="1" key="1">
    <citation type="submission" date="2020-11" db="EMBL/GenBank/DDBJ databases">
        <authorList>
            <consortium name="DOE Joint Genome Institute"/>
            <person name="Ahrendt S."/>
            <person name="Riley R."/>
            <person name="Andreopoulos W."/>
            <person name="Labutti K."/>
            <person name="Pangilinan J."/>
            <person name="Ruiz-Duenas F.J."/>
            <person name="Barrasa J.M."/>
            <person name="Sanchez-Garcia M."/>
            <person name="Camarero S."/>
            <person name="Miyauchi S."/>
            <person name="Serrano A."/>
            <person name="Linde D."/>
            <person name="Babiker R."/>
            <person name="Drula E."/>
            <person name="Ayuso-Fernandez I."/>
            <person name="Pacheco R."/>
            <person name="Padilla G."/>
            <person name="Ferreira P."/>
            <person name="Barriuso J."/>
            <person name="Kellner H."/>
            <person name="Castanera R."/>
            <person name="Alfaro M."/>
            <person name="Ramirez L."/>
            <person name="Pisabarro A.G."/>
            <person name="Kuo A."/>
            <person name="Tritt A."/>
            <person name="Lipzen A."/>
            <person name="He G."/>
            <person name="Yan M."/>
            <person name="Ng V."/>
            <person name="Cullen D."/>
            <person name="Martin F."/>
            <person name="Rosso M.-N."/>
            <person name="Henrissat B."/>
            <person name="Hibbett D."/>
            <person name="Martinez A.T."/>
            <person name="Grigoriev I.V."/>
        </authorList>
    </citation>
    <scope>NUCLEOTIDE SEQUENCE</scope>
    <source>
        <strain evidence="1">MF-IS2</strain>
    </source>
</reference>
<protein>
    <recommendedName>
        <fullName evidence="3">F-box domain-containing protein</fullName>
    </recommendedName>
</protein>
<accession>A0A9P5X8W8</accession>
<comment type="caution">
    <text evidence="1">The sequence shown here is derived from an EMBL/GenBank/DDBJ whole genome shotgun (WGS) entry which is preliminary data.</text>
</comment>
<sequence length="479" mass="55142">MHPVHSPQERIPPLPLDVWEYIFRFIPDRHLRNLYGVNKLFCEVAMALRYHQIIVDNWADQQWPHCLPRSEAGKKSQSLQRDLPRFLRLLAGVDKLQIDCAVYPIRAPEYLDTRNPYLASGWKTFSANLRSLNVNIYSTYIDRLFTHKIHLERLEELIILVCPENVYSGDLGYLPIIRYQYNEMDTFSKVEKNFAPFINAHANTLNHLYLTAVGTVAFPASFFRLVKHLPHLPRFGLGMPSRVSTKTGTDLTAAIYDFVHLYHTSLEPGPYAFAKVTPQYVAPRVDLQEWFGEALWQLVFRKLDALTFKGIPSQFGSSIKIVEYIRRHISELTELCAEWHEADMEDVGYGMTQDVLKTMSSNQLQRLKIGVEPIYANAFAHAAAHFPNLRKLDFTCSHTGRELVGVHEIPRGEIGIQQFKEDLAALDLPADWPLTDLTFGVPGVPAQFNPFYNDKELSQLILQKFPRVEIFNGRMRDEV</sequence>
<evidence type="ECO:0008006" key="3">
    <source>
        <dbReference type="Google" id="ProtNLM"/>
    </source>
</evidence>
<dbReference type="OrthoDB" id="3071584at2759"/>
<dbReference type="CDD" id="cd09917">
    <property type="entry name" value="F-box_SF"/>
    <property type="match status" value="1"/>
</dbReference>
<dbReference type="InterPro" id="IPR036047">
    <property type="entry name" value="F-box-like_dom_sf"/>
</dbReference>
<dbReference type="SUPFAM" id="SSF81383">
    <property type="entry name" value="F-box domain"/>
    <property type="match status" value="1"/>
</dbReference>
<dbReference type="AlphaFoldDB" id="A0A9P5X8W8"/>
<keyword evidence="2" id="KW-1185">Reference proteome</keyword>
<dbReference type="Proteomes" id="UP000807342">
    <property type="component" value="Unassembled WGS sequence"/>
</dbReference>